<protein>
    <recommendedName>
        <fullName evidence="3">Nudix hydrolase domain-containing protein</fullName>
    </recommendedName>
</protein>
<dbReference type="Gene3D" id="3.90.79.10">
    <property type="entry name" value="Nucleoside Triphosphate Pyrophosphohydrolase"/>
    <property type="match status" value="1"/>
</dbReference>
<proteinExistence type="predicted"/>
<dbReference type="InterPro" id="IPR051325">
    <property type="entry name" value="Nudix_hydrolase_domain"/>
</dbReference>
<dbReference type="GO" id="GO:0004081">
    <property type="term" value="F:bis(5'-nucleosyl)-tetraphosphatase (asymmetrical) activity"/>
    <property type="evidence" value="ECO:0007669"/>
    <property type="project" value="TreeGrafter"/>
</dbReference>
<keyword evidence="5" id="KW-1185">Reference proteome</keyword>
<dbReference type="AlphaFoldDB" id="A0A165KKU7"/>
<feature type="domain" description="Nudix hydrolase" evidence="3">
    <location>
        <begin position="41"/>
        <end position="201"/>
    </location>
</feature>
<dbReference type="GO" id="GO:0006754">
    <property type="term" value="P:ATP biosynthetic process"/>
    <property type="evidence" value="ECO:0007669"/>
    <property type="project" value="TreeGrafter"/>
</dbReference>
<dbReference type="InterPro" id="IPR015797">
    <property type="entry name" value="NUDIX_hydrolase-like_dom_sf"/>
</dbReference>
<sequence length="219" mass="24480">MSFNEQTARGTGNSQQHPSSLPTLSDRSTPALPTSLWSSEDFMLGAGAIIIQPSTDKVCILEDAVRYPGSYFLPRGRKDVGESLEQTVLREAHEESGYRVEFLPAAHPVLQPRSQQDMLTSEAFHISLTPFHHRRRGPLPNTGGEYLVFWFLCQIAEDAEPEQGTRMPDEQGYVTHLLSIDDALAKMARSGDTLEYHVLRRGVEIYLDTTILLNEARAP</sequence>
<dbReference type="InterPro" id="IPR020084">
    <property type="entry name" value="NUDIX_hydrolase_CS"/>
</dbReference>
<dbReference type="OrthoDB" id="276276at2759"/>
<dbReference type="Proteomes" id="UP000077266">
    <property type="component" value="Unassembled WGS sequence"/>
</dbReference>
<evidence type="ECO:0000256" key="1">
    <source>
        <dbReference type="ARBA" id="ARBA00022801"/>
    </source>
</evidence>
<dbReference type="PROSITE" id="PS00893">
    <property type="entry name" value="NUDIX_BOX"/>
    <property type="match status" value="1"/>
</dbReference>
<evidence type="ECO:0000313" key="5">
    <source>
        <dbReference type="Proteomes" id="UP000077266"/>
    </source>
</evidence>
<dbReference type="GO" id="GO:0006167">
    <property type="term" value="P:AMP biosynthetic process"/>
    <property type="evidence" value="ECO:0007669"/>
    <property type="project" value="TreeGrafter"/>
</dbReference>
<dbReference type="PANTHER" id="PTHR21340:SF0">
    <property type="entry name" value="BIS(5'-NUCLEOSYL)-TETRAPHOSPHATASE [ASYMMETRICAL]"/>
    <property type="match status" value="1"/>
</dbReference>
<dbReference type="CDD" id="cd02883">
    <property type="entry name" value="NUDIX_Hydrolase"/>
    <property type="match status" value="1"/>
</dbReference>
<accession>A0A165KKU7</accession>
<dbReference type="InterPro" id="IPR000086">
    <property type="entry name" value="NUDIX_hydrolase_dom"/>
</dbReference>
<dbReference type="Pfam" id="PF00293">
    <property type="entry name" value="NUDIX"/>
    <property type="match status" value="1"/>
</dbReference>
<dbReference type="PANTHER" id="PTHR21340">
    <property type="entry name" value="DIADENOSINE 5,5-P1,P4-TETRAPHOSPHATE PYROPHOSPHOHYDROLASE MUTT"/>
    <property type="match status" value="1"/>
</dbReference>
<evidence type="ECO:0000259" key="3">
    <source>
        <dbReference type="PROSITE" id="PS51462"/>
    </source>
</evidence>
<keyword evidence="1" id="KW-0378">Hydrolase</keyword>
<feature type="region of interest" description="Disordered" evidence="2">
    <location>
        <begin position="1"/>
        <end position="32"/>
    </location>
</feature>
<gene>
    <name evidence="4" type="ORF">EXIGLDRAFT_833591</name>
</gene>
<dbReference type="InParanoid" id="A0A165KKU7"/>
<dbReference type="EMBL" id="KV425942">
    <property type="protein sequence ID" value="KZV96505.1"/>
    <property type="molecule type" value="Genomic_DNA"/>
</dbReference>
<organism evidence="4 5">
    <name type="scientific">Exidia glandulosa HHB12029</name>
    <dbReference type="NCBI Taxonomy" id="1314781"/>
    <lineage>
        <taxon>Eukaryota</taxon>
        <taxon>Fungi</taxon>
        <taxon>Dikarya</taxon>
        <taxon>Basidiomycota</taxon>
        <taxon>Agaricomycotina</taxon>
        <taxon>Agaricomycetes</taxon>
        <taxon>Auriculariales</taxon>
        <taxon>Exidiaceae</taxon>
        <taxon>Exidia</taxon>
    </lineage>
</organism>
<name>A0A165KKU7_EXIGL</name>
<dbReference type="PROSITE" id="PS51462">
    <property type="entry name" value="NUDIX"/>
    <property type="match status" value="1"/>
</dbReference>
<evidence type="ECO:0000313" key="4">
    <source>
        <dbReference type="EMBL" id="KZV96505.1"/>
    </source>
</evidence>
<dbReference type="SUPFAM" id="SSF55811">
    <property type="entry name" value="Nudix"/>
    <property type="match status" value="1"/>
</dbReference>
<evidence type="ECO:0000256" key="2">
    <source>
        <dbReference type="SAM" id="MobiDB-lite"/>
    </source>
</evidence>
<reference evidence="4 5" key="1">
    <citation type="journal article" date="2016" name="Mol. Biol. Evol.">
        <title>Comparative Genomics of Early-Diverging Mushroom-Forming Fungi Provides Insights into the Origins of Lignocellulose Decay Capabilities.</title>
        <authorList>
            <person name="Nagy L.G."/>
            <person name="Riley R."/>
            <person name="Tritt A."/>
            <person name="Adam C."/>
            <person name="Daum C."/>
            <person name="Floudas D."/>
            <person name="Sun H."/>
            <person name="Yadav J.S."/>
            <person name="Pangilinan J."/>
            <person name="Larsson K.H."/>
            <person name="Matsuura K."/>
            <person name="Barry K."/>
            <person name="Labutti K."/>
            <person name="Kuo R."/>
            <person name="Ohm R.A."/>
            <person name="Bhattacharya S.S."/>
            <person name="Shirouzu T."/>
            <person name="Yoshinaga Y."/>
            <person name="Martin F.M."/>
            <person name="Grigoriev I.V."/>
            <person name="Hibbett D.S."/>
        </authorList>
    </citation>
    <scope>NUCLEOTIDE SEQUENCE [LARGE SCALE GENOMIC DNA]</scope>
    <source>
        <strain evidence="4 5">HHB12029</strain>
    </source>
</reference>